<dbReference type="PRINTS" id="PR00260">
    <property type="entry name" value="CHEMTRNSDUCR"/>
</dbReference>
<feature type="transmembrane region" description="Helical" evidence="12">
    <location>
        <begin position="189"/>
        <end position="212"/>
    </location>
</feature>
<keyword evidence="2" id="KW-1003">Cell membrane</keyword>
<organism evidence="15 16">
    <name type="scientific">Quadrisphaera granulorum</name>
    <dbReference type="NCBI Taxonomy" id="317664"/>
    <lineage>
        <taxon>Bacteria</taxon>
        <taxon>Bacillati</taxon>
        <taxon>Actinomycetota</taxon>
        <taxon>Actinomycetes</taxon>
        <taxon>Kineosporiales</taxon>
        <taxon>Kineosporiaceae</taxon>
        <taxon>Quadrisphaera</taxon>
    </lineage>
</organism>
<keyword evidence="16" id="KW-1185">Reference proteome</keyword>
<dbReference type="InterPro" id="IPR004089">
    <property type="entry name" value="MCPsignal_dom"/>
</dbReference>
<dbReference type="AlphaFoldDB" id="A0A316A797"/>
<evidence type="ECO:0000256" key="4">
    <source>
        <dbReference type="ARBA" id="ARBA00022500"/>
    </source>
</evidence>
<comment type="subcellular location">
    <subcellularLocation>
        <location evidence="1">Cell inner membrane</location>
        <topology evidence="1">Multi-pass membrane protein</topology>
    </subcellularLocation>
</comment>
<evidence type="ECO:0000256" key="9">
    <source>
        <dbReference type="ARBA" id="ARBA00023224"/>
    </source>
</evidence>
<keyword evidence="5" id="KW-0997">Cell inner membrane</keyword>
<dbReference type="GO" id="GO:0007165">
    <property type="term" value="P:signal transduction"/>
    <property type="evidence" value="ECO:0007669"/>
    <property type="project" value="UniProtKB-KW"/>
</dbReference>
<keyword evidence="8 12" id="KW-0472">Membrane</keyword>
<evidence type="ECO:0000256" key="11">
    <source>
        <dbReference type="PROSITE-ProRule" id="PRU00284"/>
    </source>
</evidence>
<comment type="caution">
    <text evidence="15">The sequence shown here is derived from an EMBL/GenBank/DDBJ whole genome shotgun (WGS) entry which is preliminary data.</text>
</comment>
<dbReference type="PROSITE" id="PS50111">
    <property type="entry name" value="CHEMOTAXIS_TRANSDUC_2"/>
    <property type="match status" value="1"/>
</dbReference>
<feature type="domain" description="Methyl-accepting transducer" evidence="13">
    <location>
        <begin position="270"/>
        <end position="499"/>
    </location>
</feature>
<evidence type="ECO:0000256" key="2">
    <source>
        <dbReference type="ARBA" id="ARBA00022475"/>
    </source>
</evidence>
<dbReference type="InterPro" id="IPR003122">
    <property type="entry name" value="Tar_rcpt_lig-bd"/>
</dbReference>
<feature type="domain" description="HAMP" evidence="14">
    <location>
        <begin position="213"/>
        <end position="265"/>
    </location>
</feature>
<keyword evidence="3" id="KW-0488">Methylation</keyword>
<dbReference type="Proteomes" id="UP000245469">
    <property type="component" value="Unassembled WGS sequence"/>
</dbReference>
<dbReference type="Pfam" id="PF00015">
    <property type="entry name" value="MCPsignal"/>
    <property type="match status" value="1"/>
</dbReference>
<dbReference type="GO" id="GO:0006935">
    <property type="term" value="P:chemotaxis"/>
    <property type="evidence" value="ECO:0007669"/>
    <property type="project" value="UniProtKB-KW"/>
</dbReference>
<keyword evidence="7 12" id="KW-1133">Transmembrane helix</keyword>
<evidence type="ECO:0000256" key="7">
    <source>
        <dbReference type="ARBA" id="ARBA00022989"/>
    </source>
</evidence>
<accession>A0A316A797</accession>
<evidence type="ECO:0000256" key="3">
    <source>
        <dbReference type="ARBA" id="ARBA00022481"/>
    </source>
</evidence>
<dbReference type="GO" id="GO:0005886">
    <property type="term" value="C:plasma membrane"/>
    <property type="evidence" value="ECO:0007669"/>
    <property type="project" value="UniProtKB-SubCell"/>
</dbReference>
<dbReference type="Gene3D" id="1.10.287.950">
    <property type="entry name" value="Methyl-accepting chemotaxis protein"/>
    <property type="match status" value="1"/>
</dbReference>
<evidence type="ECO:0000256" key="8">
    <source>
        <dbReference type="ARBA" id="ARBA00023136"/>
    </source>
</evidence>
<dbReference type="SUPFAM" id="SSF58104">
    <property type="entry name" value="Methyl-accepting chemotaxis protein (MCP) signaling domain"/>
    <property type="match status" value="1"/>
</dbReference>
<dbReference type="InterPro" id="IPR004090">
    <property type="entry name" value="Chemotax_Me-accpt_rcpt"/>
</dbReference>
<dbReference type="InterPro" id="IPR003660">
    <property type="entry name" value="HAMP_dom"/>
</dbReference>
<evidence type="ECO:0000259" key="13">
    <source>
        <dbReference type="PROSITE" id="PS50111"/>
    </source>
</evidence>
<dbReference type="EMBL" id="QGDQ01000012">
    <property type="protein sequence ID" value="PWJ53473.1"/>
    <property type="molecule type" value="Genomic_DNA"/>
</dbReference>
<dbReference type="OrthoDB" id="1115140at2"/>
<dbReference type="Pfam" id="PF00672">
    <property type="entry name" value="HAMP"/>
    <property type="match status" value="1"/>
</dbReference>
<protein>
    <submittedName>
        <fullName evidence="15">Methyl-accepting chemotaxis sensory transducer with TarH sensor</fullName>
    </submittedName>
</protein>
<keyword evidence="4" id="KW-0145">Chemotaxis</keyword>
<dbReference type="PANTHER" id="PTHR32089:SF112">
    <property type="entry name" value="LYSOZYME-LIKE PROTEIN-RELATED"/>
    <property type="match status" value="1"/>
</dbReference>
<dbReference type="PROSITE" id="PS50885">
    <property type="entry name" value="HAMP"/>
    <property type="match status" value="1"/>
</dbReference>
<dbReference type="Pfam" id="PF02203">
    <property type="entry name" value="TarH"/>
    <property type="match status" value="1"/>
</dbReference>
<evidence type="ECO:0000313" key="15">
    <source>
        <dbReference type="EMBL" id="PWJ53473.1"/>
    </source>
</evidence>
<dbReference type="SMART" id="SM00304">
    <property type="entry name" value="HAMP"/>
    <property type="match status" value="1"/>
</dbReference>
<reference evidence="15 16" key="1">
    <citation type="submission" date="2018-03" db="EMBL/GenBank/DDBJ databases">
        <title>Genomic Encyclopedia of Archaeal and Bacterial Type Strains, Phase II (KMG-II): from individual species to whole genera.</title>
        <authorList>
            <person name="Goeker M."/>
        </authorList>
    </citation>
    <scope>NUCLEOTIDE SEQUENCE [LARGE SCALE GENOMIC DNA]</scope>
    <source>
        <strain evidence="15 16">DSM 44889</strain>
    </source>
</reference>
<evidence type="ECO:0000259" key="14">
    <source>
        <dbReference type="PROSITE" id="PS50885"/>
    </source>
</evidence>
<dbReference type="GO" id="GO:0004888">
    <property type="term" value="F:transmembrane signaling receptor activity"/>
    <property type="evidence" value="ECO:0007669"/>
    <property type="project" value="InterPro"/>
</dbReference>
<keyword evidence="9 11" id="KW-0807">Transducer</keyword>
<keyword evidence="6 12" id="KW-0812">Transmembrane</keyword>
<evidence type="ECO:0000256" key="6">
    <source>
        <dbReference type="ARBA" id="ARBA00022692"/>
    </source>
</evidence>
<dbReference type="RefSeq" id="WP_109774496.1">
    <property type="nucleotide sequence ID" value="NZ_QGDQ01000012.1"/>
</dbReference>
<proteinExistence type="inferred from homology"/>
<sequence length="528" mass="53821">MFRRLANLRIAHKLYAGFGVVCLLLLGVVGISAQRLTTAQSQIDYLATSAMTSLDSAQKTSVALNQLRLDIANLVSTKDAAAFDKAVATLRSDSAALDEQWQQYLAADPAASAQLQQEYATAIAKTHEGVEQLVPLAQRGDLAAFIETRSTATREPVQAAAKALSGIVDAEKEAAVKISVQARDSYRDALAVLAGAAALAVALAVTIAVVLARSVTRPLSRVVEVMSGVASGRLDVRVGLDRKDEVGQLAASTDASVDALACAMRDIREEAAALATSAASLSSVSVQLSSGAEDASVQTRMVSAASEEVSTSIATVAAAGEEMTAAISQIASATSDASSMASSAVSAAGQAGDAIQRLGTSSQEIGDVVKLITSIAEQTNLLALNATIEAARAGEMGKGFAVVAGEVKELARQTAQATDDIVAKVSATQGDASAAAAAVTDIAEVIARIDAVQATIAAAVEEQSATTNEMVRNVTEVSTGSGQISANIASIAAGTEQNRGSAVHTATMATDLTASAARLQELTGRFTV</sequence>
<gene>
    <name evidence="15" type="ORF">BXY45_11243</name>
</gene>
<evidence type="ECO:0000256" key="10">
    <source>
        <dbReference type="ARBA" id="ARBA00029447"/>
    </source>
</evidence>
<evidence type="ECO:0000256" key="1">
    <source>
        <dbReference type="ARBA" id="ARBA00004429"/>
    </source>
</evidence>
<dbReference type="SMART" id="SM00283">
    <property type="entry name" value="MA"/>
    <property type="match status" value="1"/>
</dbReference>
<evidence type="ECO:0000313" key="16">
    <source>
        <dbReference type="Proteomes" id="UP000245469"/>
    </source>
</evidence>
<dbReference type="CDD" id="cd06225">
    <property type="entry name" value="HAMP"/>
    <property type="match status" value="1"/>
</dbReference>
<dbReference type="PANTHER" id="PTHR32089">
    <property type="entry name" value="METHYL-ACCEPTING CHEMOTAXIS PROTEIN MCPB"/>
    <property type="match status" value="1"/>
</dbReference>
<evidence type="ECO:0000256" key="5">
    <source>
        <dbReference type="ARBA" id="ARBA00022519"/>
    </source>
</evidence>
<name>A0A316A797_9ACTN</name>
<evidence type="ECO:0000256" key="12">
    <source>
        <dbReference type="SAM" id="Phobius"/>
    </source>
</evidence>
<comment type="similarity">
    <text evidence="10">Belongs to the methyl-accepting chemotaxis (MCP) protein family.</text>
</comment>